<dbReference type="Pfam" id="PF04542">
    <property type="entry name" value="Sigma70_r2"/>
    <property type="match status" value="1"/>
</dbReference>
<reference evidence="9 10" key="1">
    <citation type="submission" date="2018-04" db="EMBL/GenBank/DDBJ databases">
        <title>Pedobacter chongqingensis sp. nov., isolated from a rottenly hemp rope.</title>
        <authorList>
            <person name="Cai Y."/>
        </authorList>
    </citation>
    <scope>NUCLEOTIDE SEQUENCE [LARGE SCALE GENOMIC DNA]</scope>
    <source>
        <strain evidence="9 10">FJ4-8</strain>
    </source>
</reference>
<dbReference type="InterPro" id="IPR014284">
    <property type="entry name" value="RNA_pol_sigma-70_dom"/>
</dbReference>
<dbReference type="InterPro" id="IPR013249">
    <property type="entry name" value="RNA_pol_sigma70_r4_t2"/>
</dbReference>
<evidence type="ECO:0000256" key="6">
    <source>
        <dbReference type="RuleBase" id="RU000716"/>
    </source>
</evidence>
<keyword evidence="2 6" id="KW-0805">Transcription regulation</keyword>
<keyword evidence="3 6" id="KW-0731">Sigma factor</keyword>
<dbReference type="PROSITE" id="PS01063">
    <property type="entry name" value="SIGMA70_ECF"/>
    <property type="match status" value="1"/>
</dbReference>
<protein>
    <recommendedName>
        <fullName evidence="6">RNA polymerase sigma factor</fullName>
    </recommendedName>
</protein>
<keyword evidence="5 6" id="KW-0804">Transcription</keyword>
<organism evidence="9 10">
    <name type="scientific">Pararcticibacter amylolyticus</name>
    <dbReference type="NCBI Taxonomy" id="2173175"/>
    <lineage>
        <taxon>Bacteria</taxon>
        <taxon>Pseudomonadati</taxon>
        <taxon>Bacteroidota</taxon>
        <taxon>Sphingobacteriia</taxon>
        <taxon>Sphingobacteriales</taxon>
        <taxon>Sphingobacteriaceae</taxon>
        <taxon>Pararcticibacter</taxon>
    </lineage>
</organism>
<dbReference type="GO" id="GO:0006352">
    <property type="term" value="P:DNA-templated transcription initiation"/>
    <property type="evidence" value="ECO:0007669"/>
    <property type="project" value="InterPro"/>
</dbReference>
<evidence type="ECO:0000256" key="4">
    <source>
        <dbReference type="ARBA" id="ARBA00023125"/>
    </source>
</evidence>
<evidence type="ECO:0000259" key="7">
    <source>
        <dbReference type="Pfam" id="PF04542"/>
    </source>
</evidence>
<dbReference type="Gene3D" id="1.10.10.10">
    <property type="entry name" value="Winged helix-like DNA-binding domain superfamily/Winged helix DNA-binding domain"/>
    <property type="match status" value="1"/>
</dbReference>
<dbReference type="PANTHER" id="PTHR43133:SF46">
    <property type="entry name" value="RNA POLYMERASE SIGMA-70 FACTOR ECF SUBFAMILY"/>
    <property type="match status" value="1"/>
</dbReference>
<dbReference type="Gene3D" id="1.10.1740.10">
    <property type="match status" value="1"/>
</dbReference>
<sequence length="203" mass="23831">MNISTSPSLEHLLLEKASNGDRRAYAELYSTYAPKLYRFVFPFADQSKENTEEVVQDVFLKIWAKREMLKTVRSFEAYIFRVAKNQLIDNRKRQESLRKIINTFGPETESESALDKVIYDEYNRAAQEAIGRLSPQRRRIFEMRVMYEMGIDEIACQLNISQSAVKKQLYEARDFIKVHLHQSTGWPLVFIAFCKVFCSFFKA</sequence>
<dbReference type="Pfam" id="PF08281">
    <property type="entry name" value="Sigma70_r4_2"/>
    <property type="match status" value="1"/>
</dbReference>
<evidence type="ECO:0000256" key="1">
    <source>
        <dbReference type="ARBA" id="ARBA00010641"/>
    </source>
</evidence>
<dbReference type="Proteomes" id="UP000245647">
    <property type="component" value="Unassembled WGS sequence"/>
</dbReference>
<dbReference type="GO" id="GO:0003677">
    <property type="term" value="F:DNA binding"/>
    <property type="evidence" value="ECO:0007669"/>
    <property type="project" value="UniProtKB-KW"/>
</dbReference>
<dbReference type="InterPro" id="IPR013324">
    <property type="entry name" value="RNA_pol_sigma_r3/r4-like"/>
</dbReference>
<gene>
    <name evidence="9" type="ORF">DDR33_14285</name>
</gene>
<dbReference type="SUPFAM" id="SSF88659">
    <property type="entry name" value="Sigma3 and sigma4 domains of RNA polymerase sigma factors"/>
    <property type="match status" value="1"/>
</dbReference>
<evidence type="ECO:0000259" key="8">
    <source>
        <dbReference type="Pfam" id="PF08281"/>
    </source>
</evidence>
<name>A0A2U2PF06_9SPHI</name>
<accession>A0A2U2PF06</accession>
<dbReference type="NCBIfam" id="TIGR02937">
    <property type="entry name" value="sigma70-ECF"/>
    <property type="match status" value="1"/>
</dbReference>
<dbReference type="InterPro" id="IPR013325">
    <property type="entry name" value="RNA_pol_sigma_r2"/>
</dbReference>
<proteinExistence type="inferred from homology"/>
<dbReference type="InterPro" id="IPR039425">
    <property type="entry name" value="RNA_pol_sigma-70-like"/>
</dbReference>
<comment type="caution">
    <text evidence="9">The sequence shown here is derived from an EMBL/GenBank/DDBJ whole genome shotgun (WGS) entry which is preliminary data.</text>
</comment>
<dbReference type="AlphaFoldDB" id="A0A2U2PF06"/>
<evidence type="ECO:0000256" key="2">
    <source>
        <dbReference type="ARBA" id="ARBA00023015"/>
    </source>
</evidence>
<dbReference type="GO" id="GO:0016987">
    <property type="term" value="F:sigma factor activity"/>
    <property type="evidence" value="ECO:0007669"/>
    <property type="project" value="UniProtKB-KW"/>
</dbReference>
<dbReference type="InterPro" id="IPR036388">
    <property type="entry name" value="WH-like_DNA-bd_sf"/>
</dbReference>
<evidence type="ECO:0000313" key="10">
    <source>
        <dbReference type="Proteomes" id="UP000245647"/>
    </source>
</evidence>
<keyword evidence="10" id="KW-1185">Reference proteome</keyword>
<comment type="similarity">
    <text evidence="1 6">Belongs to the sigma-70 factor family. ECF subfamily.</text>
</comment>
<dbReference type="SUPFAM" id="SSF88946">
    <property type="entry name" value="Sigma2 domain of RNA polymerase sigma factors"/>
    <property type="match status" value="1"/>
</dbReference>
<dbReference type="OrthoDB" id="799938at2"/>
<evidence type="ECO:0000256" key="5">
    <source>
        <dbReference type="ARBA" id="ARBA00023163"/>
    </source>
</evidence>
<feature type="domain" description="RNA polymerase sigma-70 region 2" evidence="7">
    <location>
        <begin position="28"/>
        <end position="95"/>
    </location>
</feature>
<dbReference type="RefSeq" id="WP_109416480.1">
    <property type="nucleotide sequence ID" value="NZ_QEAS01000011.1"/>
</dbReference>
<dbReference type="InterPro" id="IPR007627">
    <property type="entry name" value="RNA_pol_sigma70_r2"/>
</dbReference>
<feature type="domain" description="RNA polymerase sigma factor 70 region 4 type 2" evidence="8">
    <location>
        <begin position="125"/>
        <end position="174"/>
    </location>
</feature>
<evidence type="ECO:0000313" key="9">
    <source>
        <dbReference type="EMBL" id="PWG79963.1"/>
    </source>
</evidence>
<evidence type="ECO:0000256" key="3">
    <source>
        <dbReference type="ARBA" id="ARBA00023082"/>
    </source>
</evidence>
<dbReference type="InterPro" id="IPR000838">
    <property type="entry name" value="RNA_pol_sigma70_ECF_CS"/>
</dbReference>
<dbReference type="PANTHER" id="PTHR43133">
    <property type="entry name" value="RNA POLYMERASE ECF-TYPE SIGMA FACTO"/>
    <property type="match status" value="1"/>
</dbReference>
<keyword evidence="4 6" id="KW-0238">DNA-binding</keyword>
<dbReference type="EMBL" id="QEAS01000011">
    <property type="protein sequence ID" value="PWG79963.1"/>
    <property type="molecule type" value="Genomic_DNA"/>
</dbReference>